<feature type="compositionally biased region" description="Polar residues" evidence="2">
    <location>
        <begin position="1252"/>
        <end position="1262"/>
    </location>
</feature>
<feature type="compositionally biased region" description="Basic residues" evidence="2">
    <location>
        <begin position="310"/>
        <end position="323"/>
    </location>
</feature>
<accession>A0ABP0R5H5</accession>
<feature type="compositionally biased region" description="Low complexity" evidence="2">
    <location>
        <begin position="1736"/>
        <end position="1758"/>
    </location>
</feature>
<protein>
    <recommendedName>
        <fullName evidence="3">CCHC-type domain-containing protein</fullName>
    </recommendedName>
</protein>
<feature type="region of interest" description="Disordered" evidence="2">
    <location>
        <begin position="306"/>
        <end position="336"/>
    </location>
</feature>
<dbReference type="InterPro" id="IPR013103">
    <property type="entry name" value="RVT_2"/>
</dbReference>
<feature type="compositionally biased region" description="Acidic residues" evidence="2">
    <location>
        <begin position="1491"/>
        <end position="1501"/>
    </location>
</feature>
<dbReference type="PROSITE" id="PS50158">
    <property type="entry name" value="ZF_CCHC"/>
    <property type="match status" value="1"/>
</dbReference>
<dbReference type="Pfam" id="PF07727">
    <property type="entry name" value="RVT_2"/>
    <property type="match status" value="1"/>
</dbReference>
<name>A0ABP0R5H5_9DINO</name>
<proteinExistence type="predicted"/>
<reference evidence="4 5" key="1">
    <citation type="submission" date="2024-02" db="EMBL/GenBank/DDBJ databases">
        <authorList>
            <person name="Chen Y."/>
            <person name="Shah S."/>
            <person name="Dougan E. K."/>
            <person name="Thang M."/>
            <person name="Chan C."/>
        </authorList>
    </citation>
    <scope>NUCLEOTIDE SEQUENCE [LARGE SCALE GENOMIC DNA]</scope>
</reference>
<evidence type="ECO:0000313" key="4">
    <source>
        <dbReference type="EMBL" id="CAK9094596.1"/>
    </source>
</evidence>
<comment type="caution">
    <text evidence="4">The sequence shown here is derived from an EMBL/GenBank/DDBJ whole genome shotgun (WGS) entry which is preliminary data.</text>
</comment>
<feature type="compositionally biased region" description="Basic and acidic residues" evidence="2">
    <location>
        <begin position="1266"/>
        <end position="1322"/>
    </location>
</feature>
<feature type="domain" description="CCHC-type" evidence="3">
    <location>
        <begin position="708"/>
        <end position="723"/>
    </location>
</feature>
<sequence length="2416" mass="271940">MALAVAEDTGETEDKATDKDDAFDMPWKVATIMELGQRAYLREDGVPEWLWARIHEVLGLKASAFKFLRNSLKGLTEFLQREAQVDPAEVKYNTGKTLEAGRLWKDHTLESRAFFGLGFWIMQNKPLAEPVKLKALKLVQQLGGKALDQGLNSGSTMDGMVIDREGVVHYECLQLVRPHFVKGLDKLWAHCPGAIAMWKKLRGVLWHGQCISTAIEFASFSDLTFFVGYLAAHPTQHMKQQNMWLCCGKLLLPTLCNQCGYWLDGMATQLANEELSTLPMLKTKYGNVCKTMDPVNRMLLLKKLQAEKGKPRRRKTTTRRRATGKNGGGATSTVRDKMEGYKWSDAEWAEWNRRWQWGTSWQTSWTQHTSGEKKDSETGVTGVPASAMPSTGVDHSDPWQRPNVDPWSRRTSMSGAPHESGRHDGWWGTQTYHKGDYSDPPSWSGWGYRLWRRAVIRWNDHTDIAVWRRADRVLRTLEWDLQAKLDHISEATLASPAFLTEILAVLDVLAGEKADSERKRAVRAALFEGSRRADESIAQYALRRESQFEVASRYITLPDDVKGILLEEQSGLTKQAMQNLRVLTKGQHSYSEVKKALHVLDVEEESMIKPGKVSYFEDLAEYAETDLEDDDDEEIFLAIENEHVAEEEAVALLADLQQDRRRTWKENKLLKAARRKDRRHFDDKSSRPARPFNRRRMSVEELKKITFCGNCGKKGHWREDCSESVKDSSRQPKTKTNAFVFLGISEEAKSSAAFFLGALSDAKSMNGACFLELNPGQAIVDPGASQDLIGLPSFEKLQTKLARVGLQAIKLDEAPGKAAGVGGSAKTLFMALSPCILGGQPGIIKLTVVEDDVPQLLSIGLLEHGEAVIDTGTDKIHFRKFGTEARMTRLPSGHRTLDVAEWSGGDFPIPEKLTRELGLCPGAFNLSPSARRAYMSGFACFGDRSQLFQFFQIQKSQADSEALENHWYHFTRKMIIMHGGPRALERLGKTIYQGDFTPSRADASGVMKLPACQHPKEYEVKGANQHGTWTRCSLCQTKTSYVKYSKDNPPPAVRRNKSAAVETHVSAQPMPRTPMASGSAASTSALMPDLEQLLQGQTQQLTQSTAAVMSQVMSPVVEGFHQALRYQAEEMQRSQERQETQIQQLFLAQQRIMRQTDPACQPGAAFPMMSQEELHRRMAQSLAMAQGYPLPPDEEEWDRVSENMSGDQLIFLVKDAELVDDLVCGDYPEGREAHLTKKQKQLLLNSLERISTEFSHGSKNPAESTSSEKSDKKSQEPEGHQEQSQESHDRSRNLQEPESHSRVREHFAATLSEGEREDREIISRPIRSSRSNPPSSSELRALGFTDVRPCSHGDVMEKSATPQKVMELFSPPRVSIKAVAQGLTLTEPSNFDLTEGWDALNYQHRQDMWKVLREQKPDVVIMSPECRMFSQLMSINLSRIPVEKLTRDQMRALIMRAQVYPEDMVQTVIDGILAGPVEFSGVAADDHDLMDEEAEDQEEAEPQPRTPGTLQRDSSVLLTEEQKKKILRMHLNMGHLSKEQMLSMLKAAGAREGVLKFVKEKFECELQDLIAQGRSTKAGAVDVTTEGTPDDTGDGKVPSIEIDKPMVQESIADDLRTADTAKDIESEGQHLPLRQVSVPRPVIPEETEGSVADTVSEATAGSKRKSQHSDQDSASNKKKIVEETVPRLDAHRVKRPVEDQEQANLEKIALKTLRRLEREEKMRKISERKEAVASASSETPNQETTSSSSSMALQQPSTETSADGFAPQDALMAELTEQGLSFLELKIEDSCLMTKPVKTKSQEFDMKLATDEEKKGFKASDEAEWKTILDLKAVEVLNPAESRKVRRDHPHRILPSRFVRRKKPMPGLGQWKFKSRWCVLGHCDPDTGSYSTYSPMPMTESISIFFQLCTNMDMSVTFCDVTQAFCQSEPLDRPEGDLYVEACEGLGLPEGTVIRLVAPVYGLEDAPLRWHQTVINFLRSLGFERSLLEPCWYVRRDARHEVEAMILVEVDDLNVAARKDVKDELLLALNQRFRFGKMEYDEADFAGRHVRVLPGRIEMNQEKYIIEKLHPLKLPLGRKGDKSSRLKPDEFEAFRSMLYKVAWVAHQTRPEAAGVVSILSSRLKEGTIEDVSCLNKLIQHLRNTAQQSLTLHRFSNDKMILIAASDAGGVDSLPPDKSSEIDNVQGAWIIMAADRLPSANQRIKVSILSWRSSKLRRRVASTLASEALAFSQSLSEVEWIQIMIRDIIKGDVKRTDWTESLTPYVPVLKENCELAEKLEQCHVTDAKSLFDALKKESPMSRQDRRTSVELSIILEALQKARSVIRWAPHPRMVADGLTKADITRTNGALEELLRTSRLTLWDEKQELNLRKDDPAAKGRSRRASTRHRSLEASEESFVLLSRINKNLGVLSQVTFF</sequence>
<feature type="compositionally biased region" description="Basic and acidic residues" evidence="2">
    <location>
        <begin position="1721"/>
        <end position="1731"/>
    </location>
</feature>
<keyword evidence="1" id="KW-0863">Zinc-finger</keyword>
<dbReference type="InterPro" id="IPR001878">
    <property type="entry name" value="Znf_CCHC"/>
</dbReference>
<evidence type="ECO:0000259" key="3">
    <source>
        <dbReference type="PROSITE" id="PS50158"/>
    </source>
</evidence>
<feature type="region of interest" description="Disordered" evidence="2">
    <location>
        <begin position="1721"/>
        <end position="1764"/>
    </location>
</feature>
<feature type="compositionally biased region" description="Polar residues" evidence="2">
    <location>
        <begin position="1506"/>
        <end position="1515"/>
    </location>
</feature>
<organism evidence="4 5">
    <name type="scientific">Durusdinium trenchii</name>
    <dbReference type="NCBI Taxonomy" id="1381693"/>
    <lineage>
        <taxon>Eukaryota</taxon>
        <taxon>Sar</taxon>
        <taxon>Alveolata</taxon>
        <taxon>Dinophyceae</taxon>
        <taxon>Suessiales</taxon>
        <taxon>Symbiodiniaceae</taxon>
        <taxon>Durusdinium</taxon>
    </lineage>
</organism>
<feature type="region of interest" description="Disordered" evidence="2">
    <location>
        <begin position="364"/>
        <end position="424"/>
    </location>
</feature>
<dbReference type="EMBL" id="CAXAMN010025361">
    <property type="protein sequence ID" value="CAK9094596.1"/>
    <property type="molecule type" value="Genomic_DNA"/>
</dbReference>
<feature type="region of interest" description="Disordered" evidence="2">
    <location>
        <begin position="1252"/>
        <end position="1342"/>
    </location>
</feature>
<keyword evidence="1" id="KW-0862">Zinc</keyword>
<feature type="region of interest" description="Disordered" evidence="2">
    <location>
        <begin position="1491"/>
        <end position="1515"/>
    </location>
</feature>
<feature type="compositionally biased region" description="Basic and acidic residues" evidence="2">
    <location>
        <begin position="1679"/>
        <end position="1698"/>
    </location>
</feature>
<feature type="compositionally biased region" description="Low complexity" evidence="2">
    <location>
        <begin position="1323"/>
        <end position="1338"/>
    </location>
</feature>
<feature type="region of interest" description="Disordered" evidence="2">
    <location>
        <begin position="1580"/>
        <end position="1599"/>
    </location>
</feature>
<evidence type="ECO:0000256" key="1">
    <source>
        <dbReference type="PROSITE-ProRule" id="PRU00047"/>
    </source>
</evidence>
<dbReference type="Proteomes" id="UP001642484">
    <property type="component" value="Unassembled WGS sequence"/>
</dbReference>
<gene>
    <name evidence="4" type="ORF">CCMP2556_LOCUS45108</name>
</gene>
<keyword evidence="5" id="KW-1185">Reference proteome</keyword>
<evidence type="ECO:0000313" key="5">
    <source>
        <dbReference type="Proteomes" id="UP001642484"/>
    </source>
</evidence>
<evidence type="ECO:0000256" key="2">
    <source>
        <dbReference type="SAM" id="MobiDB-lite"/>
    </source>
</evidence>
<feature type="region of interest" description="Disordered" evidence="2">
    <location>
        <begin position="1625"/>
        <end position="1700"/>
    </location>
</feature>
<keyword evidence="1" id="KW-0479">Metal-binding</keyword>